<name>A0A2Z7AWU6_9LAMI</name>
<dbReference type="Proteomes" id="UP000250235">
    <property type="component" value="Unassembled WGS sequence"/>
</dbReference>
<dbReference type="SMART" id="SM01114">
    <property type="entry name" value="CXC"/>
    <property type="match status" value="2"/>
</dbReference>
<dbReference type="AlphaFoldDB" id="A0A2Z7AWU6"/>
<accession>A0A2Z7AWU6</accession>
<keyword evidence="3" id="KW-0539">Nucleus</keyword>
<dbReference type="Pfam" id="PF03638">
    <property type="entry name" value="TCR"/>
    <property type="match status" value="2"/>
</dbReference>
<protein>
    <recommendedName>
        <fullName evidence="5">CRC domain-containing protein</fullName>
    </recommendedName>
</protein>
<feature type="compositionally biased region" description="Basic and acidic residues" evidence="4">
    <location>
        <begin position="7"/>
        <end position="26"/>
    </location>
</feature>
<feature type="compositionally biased region" description="Basic and acidic residues" evidence="4">
    <location>
        <begin position="631"/>
        <end position="640"/>
    </location>
</feature>
<dbReference type="InterPro" id="IPR005172">
    <property type="entry name" value="CRC"/>
</dbReference>
<dbReference type="PANTHER" id="PTHR46159:SF12">
    <property type="entry name" value="PROTEIN TESMIN_TSO1-LIKE CXC 3-RELATED"/>
    <property type="match status" value="1"/>
</dbReference>
<evidence type="ECO:0000313" key="6">
    <source>
        <dbReference type="EMBL" id="KZV23929.1"/>
    </source>
</evidence>
<evidence type="ECO:0000313" key="7">
    <source>
        <dbReference type="Proteomes" id="UP000250235"/>
    </source>
</evidence>
<evidence type="ECO:0000256" key="1">
    <source>
        <dbReference type="ARBA" id="ARBA00004123"/>
    </source>
</evidence>
<feature type="region of interest" description="Disordered" evidence="4">
    <location>
        <begin position="1"/>
        <end position="26"/>
    </location>
</feature>
<feature type="domain" description="CRC" evidence="5">
    <location>
        <begin position="475"/>
        <end position="600"/>
    </location>
</feature>
<comment type="subcellular location">
    <subcellularLocation>
        <location evidence="1">Nucleus</location>
    </subcellularLocation>
</comment>
<keyword evidence="7" id="KW-1185">Reference proteome</keyword>
<reference evidence="6 7" key="1">
    <citation type="journal article" date="2015" name="Proc. Natl. Acad. Sci. U.S.A.">
        <title>The resurrection genome of Boea hygrometrica: A blueprint for survival of dehydration.</title>
        <authorList>
            <person name="Xiao L."/>
            <person name="Yang G."/>
            <person name="Zhang L."/>
            <person name="Yang X."/>
            <person name="Zhao S."/>
            <person name="Ji Z."/>
            <person name="Zhou Q."/>
            <person name="Hu M."/>
            <person name="Wang Y."/>
            <person name="Chen M."/>
            <person name="Xu Y."/>
            <person name="Jin H."/>
            <person name="Xiao X."/>
            <person name="Hu G."/>
            <person name="Bao F."/>
            <person name="Hu Y."/>
            <person name="Wan P."/>
            <person name="Li L."/>
            <person name="Deng X."/>
            <person name="Kuang T."/>
            <person name="Xiang C."/>
            <person name="Zhu J.K."/>
            <person name="Oliver M.J."/>
            <person name="He Y."/>
        </authorList>
    </citation>
    <scope>NUCLEOTIDE SEQUENCE [LARGE SCALE GENOMIC DNA]</scope>
    <source>
        <strain evidence="7">cv. XS01</strain>
    </source>
</reference>
<comment type="similarity">
    <text evidence="2">Belongs to the lin-54 family.</text>
</comment>
<evidence type="ECO:0000259" key="5">
    <source>
        <dbReference type="PROSITE" id="PS51634"/>
    </source>
</evidence>
<gene>
    <name evidence="6" type="ORF">F511_23290</name>
</gene>
<feature type="region of interest" description="Disordered" evidence="4">
    <location>
        <begin position="716"/>
        <end position="745"/>
    </location>
</feature>
<feature type="region of interest" description="Disordered" evidence="4">
    <location>
        <begin position="446"/>
        <end position="467"/>
    </location>
</feature>
<dbReference type="GO" id="GO:0003700">
    <property type="term" value="F:DNA-binding transcription factor activity"/>
    <property type="evidence" value="ECO:0007669"/>
    <property type="project" value="InterPro"/>
</dbReference>
<sequence length="765" mass="84327">MGEGCEDFAKEYNGEEKEVMDTPERSKSNQIATSVCKFEESPVFSFLNNLSPIKPVKSVHITQTINPLSFATLPSVFTSPHVSSLRRSRFLRRHHFSDPSKPEFSCDDANTVDLNKVNNVGNEKFDEQEKLDPEASHCMVAGQPSYECSNKFAEKYDCDPNSRKSPVKSSCGLESTSSLIVYESEVNLEEAGQTDENKECLSCDWESLMADDSDLLIFESPNDTGNKKLCGTEMSFYTTIRNDKLNMQSLVAMYSGEQIGEGSQPENLSFHPGEGTGMTEHSEKHDMTTSSLINDSTEEMDHEHISGLYRGMRRRCLVFEMAGGHRQRFEETSAPDASVVLQSGSDTSNNNRQLVPINTTESPRCVVPTLGLHLNAIGTTAKDCKLVHVKPSASGTLLIGPSPSVDFHPPTTGKELSNNLDISSLERDIGTIEDFVPLTEEDSCQASGYGANEEITQSSPKKKKRRLEQAGEGESCKRCNCKKSKCLKLYCECFAAGVYCVEPCACIDCFNKPVHEGTVLATRKQIESRNPLAFAPKVIRGSDSLTETGDDSSNTPASARHKRGCNCKKSGCLKKYCECYQGGVGCSINCRCEGCKNVFGRKDGSVLIDTEAEYEEDETDTTEKNMREKTAVHIDSEPHMDSAPPETPLLAGRNPVQQHLLSNKKPPRSSFPCIGSSSRSYVNQVFKKPSFQPAPKLDRHFETIKEDEIPEFLQEGSPISGIKLSSPNSKRVSPPHNVGTTTGLRSSRKLILQSIPSFPSLTHNQ</sequence>
<dbReference type="OrthoDB" id="6283463at2759"/>
<dbReference type="PANTHER" id="PTHR46159">
    <property type="entry name" value="PROTEIN TESMIN/TSO1-LIKE CXC 2"/>
    <property type="match status" value="1"/>
</dbReference>
<dbReference type="InterPro" id="IPR033467">
    <property type="entry name" value="Tesmin/TSO1-like_CXC"/>
</dbReference>
<evidence type="ECO:0000256" key="2">
    <source>
        <dbReference type="ARBA" id="ARBA00007267"/>
    </source>
</evidence>
<dbReference type="PROSITE" id="PS51634">
    <property type="entry name" value="CRC"/>
    <property type="match status" value="1"/>
</dbReference>
<dbReference type="EMBL" id="KV013333">
    <property type="protein sequence ID" value="KZV23929.1"/>
    <property type="molecule type" value="Genomic_DNA"/>
</dbReference>
<organism evidence="6 7">
    <name type="scientific">Dorcoceras hygrometricum</name>
    <dbReference type="NCBI Taxonomy" id="472368"/>
    <lineage>
        <taxon>Eukaryota</taxon>
        <taxon>Viridiplantae</taxon>
        <taxon>Streptophyta</taxon>
        <taxon>Embryophyta</taxon>
        <taxon>Tracheophyta</taxon>
        <taxon>Spermatophyta</taxon>
        <taxon>Magnoliopsida</taxon>
        <taxon>eudicotyledons</taxon>
        <taxon>Gunneridae</taxon>
        <taxon>Pentapetalae</taxon>
        <taxon>asterids</taxon>
        <taxon>lamiids</taxon>
        <taxon>Lamiales</taxon>
        <taxon>Gesneriaceae</taxon>
        <taxon>Didymocarpoideae</taxon>
        <taxon>Trichosporeae</taxon>
        <taxon>Loxocarpinae</taxon>
        <taxon>Dorcoceras</taxon>
    </lineage>
</organism>
<dbReference type="InterPro" id="IPR044522">
    <property type="entry name" value="TSO1-like"/>
</dbReference>
<dbReference type="GO" id="GO:0005634">
    <property type="term" value="C:nucleus"/>
    <property type="evidence" value="ECO:0007669"/>
    <property type="project" value="UniProtKB-SubCell"/>
</dbReference>
<proteinExistence type="inferred from homology"/>
<feature type="region of interest" description="Disordered" evidence="4">
    <location>
        <begin position="631"/>
        <end position="651"/>
    </location>
</feature>
<evidence type="ECO:0000256" key="4">
    <source>
        <dbReference type="SAM" id="MobiDB-lite"/>
    </source>
</evidence>
<evidence type="ECO:0000256" key="3">
    <source>
        <dbReference type="ARBA" id="ARBA00023242"/>
    </source>
</evidence>